<accession>A0A9Q1JX13</accession>
<feature type="signal peptide" evidence="2">
    <location>
        <begin position="1"/>
        <end position="27"/>
    </location>
</feature>
<feature type="region of interest" description="Disordered" evidence="1">
    <location>
        <begin position="96"/>
        <end position="144"/>
    </location>
</feature>
<keyword evidence="4" id="KW-1185">Reference proteome</keyword>
<comment type="caution">
    <text evidence="3">The sequence shown here is derived from an EMBL/GenBank/DDBJ whole genome shotgun (WGS) entry which is preliminary data.</text>
</comment>
<dbReference type="PANTHER" id="PTHR35708">
    <property type="entry name" value="GB|AAD25831.1"/>
    <property type="match status" value="1"/>
</dbReference>
<sequence>MAACSCLFRNPLAWLAALGSFLAYAHSSEFRCLIIFFTFSAAILYPVIISCSKSCQQKLTHQEDPTSHEDEDASDADKKSCSVQQDSCHNVRANVSEIEHEEASKGDELSAKKEDRKQREVQLSSSEALSDSESFDHTTSSDDFENDWISRENLSQSTQFSDGSISDEESLIEITLSEGHYVESKRQEYQQQPCSYGFQQKWPDCSMESHFRQLNWMEMLMEEENLIEIDIGMGSIKYSRNNA</sequence>
<evidence type="ECO:0000256" key="1">
    <source>
        <dbReference type="SAM" id="MobiDB-lite"/>
    </source>
</evidence>
<organism evidence="3 4">
    <name type="scientific">Carnegiea gigantea</name>
    <dbReference type="NCBI Taxonomy" id="171969"/>
    <lineage>
        <taxon>Eukaryota</taxon>
        <taxon>Viridiplantae</taxon>
        <taxon>Streptophyta</taxon>
        <taxon>Embryophyta</taxon>
        <taxon>Tracheophyta</taxon>
        <taxon>Spermatophyta</taxon>
        <taxon>Magnoliopsida</taxon>
        <taxon>eudicotyledons</taxon>
        <taxon>Gunneridae</taxon>
        <taxon>Pentapetalae</taxon>
        <taxon>Caryophyllales</taxon>
        <taxon>Cactineae</taxon>
        <taxon>Cactaceae</taxon>
        <taxon>Cactoideae</taxon>
        <taxon>Echinocereeae</taxon>
        <taxon>Carnegiea</taxon>
    </lineage>
</organism>
<feature type="compositionally biased region" description="Basic and acidic residues" evidence="1">
    <location>
        <begin position="97"/>
        <end position="120"/>
    </location>
</feature>
<gene>
    <name evidence="3" type="ORF">Cgig2_015265</name>
</gene>
<dbReference type="EMBL" id="JAKOGI010000605">
    <property type="protein sequence ID" value="KAJ8432468.1"/>
    <property type="molecule type" value="Genomic_DNA"/>
</dbReference>
<keyword evidence="2" id="KW-0732">Signal</keyword>
<name>A0A9Q1JX13_9CARY</name>
<evidence type="ECO:0000313" key="3">
    <source>
        <dbReference type="EMBL" id="KAJ8432468.1"/>
    </source>
</evidence>
<proteinExistence type="predicted"/>
<protein>
    <submittedName>
        <fullName evidence="3">Uncharacterized protein</fullName>
    </submittedName>
</protein>
<evidence type="ECO:0000256" key="2">
    <source>
        <dbReference type="SAM" id="SignalP"/>
    </source>
</evidence>
<dbReference type="Proteomes" id="UP001153076">
    <property type="component" value="Unassembled WGS sequence"/>
</dbReference>
<reference evidence="3" key="1">
    <citation type="submission" date="2022-04" db="EMBL/GenBank/DDBJ databases">
        <title>Carnegiea gigantea Genome sequencing and assembly v2.</title>
        <authorList>
            <person name="Copetti D."/>
            <person name="Sanderson M.J."/>
            <person name="Burquez A."/>
            <person name="Wojciechowski M.F."/>
        </authorList>
    </citation>
    <scope>NUCLEOTIDE SEQUENCE</scope>
    <source>
        <strain evidence="3">SGP5-SGP5p</strain>
        <tissue evidence="3">Aerial part</tissue>
    </source>
</reference>
<evidence type="ECO:0000313" key="4">
    <source>
        <dbReference type="Proteomes" id="UP001153076"/>
    </source>
</evidence>
<dbReference type="OrthoDB" id="784738at2759"/>
<dbReference type="AlphaFoldDB" id="A0A9Q1JX13"/>
<feature type="compositionally biased region" description="Low complexity" evidence="1">
    <location>
        <begin position="123"/>
        <end position="132"/>
    </location>
</feature>
<dbReference type="PANTHER" id="PTHR35708:SF3">
    <property type="entry name" value="GB|AAD25831.1"/>
    <property type="match status" value="1"/>
</dbReference>
<feature type="chain" id="PRO_5040197880" evidence="2">
    <location>
        <begin position="28"/>
        <end position="243"/>
    </location>
</feature>